<evidence type="ECO:0000313" key="1">
    <source>
        <dbReference type="EMBL" id="TFA99547.1"/>
    </source>
</evidence>
<keyword evidence="2" id="KW-1185">Reference proteome</keyword>
<sequence length="74" mass="8614">MPRKSENWTYTRTWDFAQDQSLQLGQILAEPKDPAHVLQPNGPLKFHDGMKAEHSERLGFSMRTDDELFAHFRG</sequence>
<dbReference type="RefSeq" id="XP_073555749.1">
    <property type="nucleotide sequence ID" value="XM_073705681.1"/>
</dbReference>
<dbReference type="Proteomes" id="UP001642720">
    <property type="component" value="Unassembled WGS sequence"/>
</dbReference>
<gene>
    <name evidence="1" type="ORF">CCMA1212_008555</name>
</gene>
<proteinExistence type="predicted"/>
<evidence type="ECO:0000313" key="2">
    <source>
        <dbReference type="Proteomes" id="UP001642720"/>
    </source>
</evidence>
<name>A0ABY2GXE2_9HYPO</name>
<protein>
    <submittedName>
        <fullName evidence="1">Uncharacterized protein</fullName>
    </submittedName>
</protein>
<dbReference type="EMBL" id="PPTA01000013">
    <property type="protein sequence ID" value="TFA99547.1"/>
    <property type="molecule type" value="Genomic_DNA"/>
</dbReference>
<dbReference type="GeneID" id="300580131"/>
<comment type="caution">
    <text evidence="1">The sequence shown here is derived from an EMBL/GenBank/DDBJ whole genome shotgun (WGS) entry which is preliminary data.</text>
</comment>
<organism evidence="1 2">
    <name type="scientific">Trichoderma ghanense</name>
    <dbReference type="NCBI Taxonomy" id="65468"/>
    <lineage>
        <taxon>Eukaryota</taxon>
        <taxon>Fungi</taxon>
        <taxon>Dikarya</taxon>
        <taxon>Ascomycota</taxon>
        <taxon>Pezizomycotina</taxon>
        <taxon>Sordariomycetes</taxon>
        <taxon>Hypocreomycetidae</taxon>
        <taxon>Hypocreales</taxon>
        <taxon>Hypocreaceae</taxon>
        <taxon>Trichoderma</taxon>
    </lineage>
</organism>
<reference evidence="1 2" key="1">
    <citation type="submission" date="2018-01" db="EMBL/GenBank/DDBJ databases">
        <title>Genome characterization of the sugarcane-associated fungus Trichoderma ghanense CCMA-1212 and their application in lignocelulose bioconversion.</title>
        <authorList>
            <person name="Steindorff A.S."/>
            <person name="Mendes T.D."/>
            <person name="Vilela E.S.D."/>
            <person name="Rodrigues D.S."/>
            <person name="Formighieri E.F."/>
            <person name="Melo I.S."/>
            <person name="Favaro L.C.L."/>
        </authorList>
    </citation>
    <scope>NUCLEOTIDE SEQUENCE [LARGE SCALE GENOMIC DNA]</scope>
    <source>
        <strain evidence="1 2">CCMA-1212</strain>
    </source>
</reference>
<accession>A0ABY2GXE2</accession>